<evidence type="ECO:0000313" key="3">
    <source>
        <dbReference type="Proteomes" id="UP000242474"/>
    </source>
</evidence>
<dbReference type="Proteomes" id="UP000242474">
    <property type="component" value="Unassembled WGS sequence"/>
</dbReference>
<keyword evidence="3" id="KW-1185">Reference proteome</keyword>
<dbReference type="EMBL" id="KZ303573">
    <property type="protein sequence ID" value="PIA12763.1"/>
    <property type="molecule type" value="Genomic_DNA"/>
</dbReference>
<dbReference type="AlphaFoldDB" id="A0A2G5B174"/>
<evidence type="ECO:0000256" key="1">
    <source>
        <dbReference type="SAM" id="Phobius"/>
    </source>
</evidence>
<evidence type="ECO:0000313" key="2">
    <source>
        <dbReference type="EMBL" id="PIA12763.1"/>
    </source>
</evidence>
<name>A0A2G5B174_COERN</name>
<proteinExistence type="predicted"/>
<gene>
    <name evidence="2" type="ORF">COEREDRAFT_12222</name>
</gene>
<sequence>MRVTEQRVLFDDTANNSLNMISVGIQLLTPMERVLFLHNARIISSIDMASFFTQLRLSADVADYWMYDGGPHDKLCNRRMVQRNSESPAVTQAFILHVLEGVCDADWLHQGHSPWPLITVGYIIPHGWALIVVYVSLVLL</sequence>
<accession>A0A2G5B174</accession>
<keyword evidence="1" id="KW-0472">Membrane</keyword>
<reference evidence="2 3" key="1">
    <citation type="journal article" date="2015" name="Genome Biol. Evol.">
        <title>Phylogenomic analyses indicate that early fungi evolved digesting cell walls of algal ancestors of land plants.</title>
        <authorList>
            <person name="Chang Y."/>
            <person name="Wang S."/>
            <person name="Sekimoto S."/>
            <person name="Aerts A.L."/>
            <person name="Choi C."/>
            <person name="Clum A."/>
            <person name="LaButti K.M."/>
            <person name="Lindquist E.A."/>
            <person name="Yee Ngan C."/>
            <person name="Ohm R.A."/>
            <person name="Salamov A.A."/>
            <person name="Grigoriev I.V."/>
            <person name="Spatafora J.W."/>
            <person name="Berbee M.L."/>
        </authorList>
    </citation>
    <scope>NUCLEOTIDE SEQUENCE [LARGE SCALE GENOMIC DNA]</scope>
    <source>
        <strain evidence="2 3">NRRL 1564</strain>
    </source>
</reference>
<dbReference type="OrthoDB" id="5592719at2759"/>
<feature type="transmembrane region" description="Helical" evidence="1">
    <location>
        <begin position="117"/>
        <end position="139"/>
    </location>
</feature>
<keyword evidence="1" id="KW-0812">Transmembrane</keyword>
<organism evidence="2 3">
    <name type="scientific">Coemansia reversa (strain ATCC 12441 / NRRL 1564)</name>
    <dbReference type="NCBI Taxonomy" id="763665"/>
    <lineage>
        <taxon>Eukaryota</taxon>
        <taxon>Fungi</taxon>
        <taxon>Fungi incertae sedis</taxon>
        <taxon>Zoopagomycota</taxon>
        <taxon>Kickxellomycotina</taxon>
        <taxon>Kickxellomycetes</taxon>
        <taxon>Kickxellales</taxon>
        <taxon>Kickxellaceae</taxon>
        <taxon>Coemansia</taxon>
    </lineage>
</organism>
<protein>
    <submittedName>
        <fullName evidence="2">Uncharacterized protein</fullName>
    </submittedName>
</protein>
<keyword evidence="1" id="KW-1133">Transmembrane helix</keyword>